<reference evidence="1 4" key="1">
    <citation type="submission" date="2016-10" db="EMBL/GenBank/DDBJ databases">
        <authorList>
            <person name="de Groot N.N."/>
        </authorList>
    </citation>
    <scope>NUCLEOTIDE SEQUENCE [LARGE SCALE GENOMIC DNA]</scope>
    <source>
        <strain evidence="1 4">CCM 7361</strain>
    </source>
</reference>
<dbReference type="Proteomes" id="UP000199693">
    <property type="component" value="Unassembled WGS sequence"/>
</dbReference>
<dbReference type="RefSeq" id="WP_089391382.1">
    <property type="nucleotide sequence ID" value="NZ_FNEC01000030.1"/>
</dbReference>
<sequence length="91" mass="10042">MPVFTLIAPTANMFSTNALRVYNYDIGLIGIRAELAGVSIDMASLEADIYPVLLAITGAKINIDHTVLKVFRQRINMGKLELNSQDLTVYL</sequence>
<evidence type="ECO:0000313" key="3">
    <source>
        <dbReference type="Proteomes" id="UP000198309"/>
    </source>
</evidence>
<reference evidence="2 3" key="2">
    <citation type="submission" date="2017-06" db="EMBL/GenBank/DDBJ databases">
        <authorList>
            <person name="Varghese N."/>
            <person name="Submissions S."/>
        </authorList>
    </citation>
    <scope>NUCLEOTIDE SEQUENCE [LARGE SCALE GENOMIC DNA]</scope>
    <source>
        <strain evidence="2 3">RLD-1</strain>
    </source>
</reference>
<name>A0A239IDU9_9PSED</name>
<evidence type="ECO:0000313" key="4">
    <source>
        <dbReference type="Proteomes" id="UP000199693"/>
    </source>
</evidence>
<dbReference type="EMBL" id="FZPC01000009">
    <property type="protein sequence ID" value="SNS90604.1"/>
    <property type="molecule type" value="Genomic_DNA"/>
</dbReference>
<dbReference type="EMBL" id="FNEC01000030">
    <property type="protein sequence ID" value="SDK15704.1"/>
    <property type="molecule type" value="Genomic_DNA"/>
</dbReference>
<dbReference type="AlphaFoldDB" id="A0A239IDU9"/>
<gene>
    <name evidence="1" type="ORF">SAMN05216189_103037</name>
    <name evidence="2" type="ORF">SAMN06295949_109143</name>
</gene>
<organism evidence="1 4">
    <name type="scientific">Pseudomonas delhiensis</name>
    <dbReference type="NCBI Taxonomy" id="366289"/>
    <lineage>
        <taxon>Bacteria</taxon>
        <taxon>Pseudomonadati</taxon>
        <taxon>Pseudomonadota</taxon>
        <taxon>Gammaproteobacteria</taxon>
        <taxon>Pseudomonadales</taxon>
        <taxon>Pseudomonadaceae</taxon>
        <taxon>Pseudomonas</taxon>
    </lineage>
</organism>
<accession>A0A239IDU9</accession>
<evidence type="ECO:0000313" key="2">
    <source>
        <dbReference type="EMBL" id="SNS90604.1"/>
    </source>
</evidence>
<evidence type="ECO:0000313" key="1">
    <source>
        <dbReference type="EMBL" id="SDK15704.1"/>
    </source>
</evidence>
<proteinExistence type="predicted"/>
<dbReference type="Proteomes" id="UP000198309">
    <property type="component" value="Unassembled WGS sequence"/>
</dbReference>
<keyword evidence="3" id="KW-1185">Reference proteome</keyword>
<protein>
    <submittedName>
        <fullName evidence="1">Uncharacterized protein</fullName>
    </submittedName>
</protein>